<reference evidence="4 5" key="1">
    <citation type="submission" date="2018-06" db="EMBL/GenBank/DDBJ databases">
        <authorList>
            <consortium name="Pathogen Informatics"/>
            <person name="Doyle S."/>
        </authorList>
    </citation>
    <scope>NUCLEOTIDE SEQUENCE [LARGE SCALE GENOMIC DNA]</scope>
    <source>
        <strain evidence="4 5">NCTC11532</strain>
    </source>
</reference>
<gene>
    <name evidence="4" type="ORF">NCTC11532_01897</name>
</gene>
<sequence length="565" mass="63809">MTIAKEVRDAPKLTIEQINAIMNEKLNAAIDSKEASGDLAFSTPDNPKPSTIDLSRFGLQNPDDLRVFLLSPAGETVTHEIGAELAHERAIEEERQLQIQEEIITHERRRGLLFHWLLAEEAEAQKAQAELIQEQEKILNDEKNFQKKAAPPESTKTDDEIYDKYSEAIEAYQKAEEDLEKRVKRLETERERISEKHSVYQKSFDEFDNESSYLENLSVDKLEVEKDKLQKEADAIADEMAQTGDEKKLNQLVDKLNTIGFKIANVNDLIDTKKDKKFINENGEEVSTYKKAAFVVPKDKTVLKDGGEYYLVPKGTDLDTFKNMPQEEKNRAKKDFQDKKDDIQLVKKVVADTKDKEIDSNTTNLAQSKAQHTMIKNQVNSLQSARANAKQALESSTQLGMSPPDGTVSIQSLTQGAARAITSTAQSKPQSTPMLSQQQIYGASAAFVKTVNPNGQRVTWGSVFSKIKTIQNPQIQDEAEKYFTDEAKKNMPQDKKDALDKMDPDSRKERIKEMMKQTPVPETTMNSFLKHMARFGEDAYKEGVADKPSPTEQRQEQISTPMAPS</sequence>
<dbReference type="AlphaFoldDB" id="A0A378LV40"/>
<feature type="compositionally biased region" description="Polar residues" evidence="2">
    <location>
        <begin position="550"/>
        <end position="565"/>
    </location>
</feature>
<evidence type="ECO:0000259" key="3">
    <source>
        <dbReference type="Pfam" id="PF18641"/>
    </source>
</evidence>
<accession>A0A378LV40</accession>
<name>A0A378LV40_9GAMM</name>
<dbReference type="Pfam" id="PF18641">
    <property type="entry name" value="LidA_Long_CC"/>
    <property type="match status" value="1"/>
</dbReference>
<dbReference type="OrthoDB" id="5652472at2"/>
<dbReference type="RefSeq" id="WP_031565076.1">
    <property type="nucleotide sequence ID" value="NZ_CAAAIS010000001.1"/>
</dbReference>
<evidence type="ECO:0000313" key="5">
    <source>
        <dbReference type="Proteomes" id="UP000255297"/>
    </source>
</evidence>
<organism evidence="4 5">
    <name type="scientific">Legionella wadsworthii</name>
    <dbReference type="NCBI Taxonomy" id="28088"/>
    <lineage>
        <taxon>Bacteria</taxon>
        <taxon>Pseudomonadati</taxon>
        <taxon>Pseudomonadota</taxon>
        <taxon>Gammaproteobacteria</taxon>
        <taxon>Legionellales</taxon>
        <taxon>Legionellaceae</taxon>
        <taxon>Legionella</taxon>
    </lineage>
</organism>
<evidence type="ECO:0000256" key="2">
    <source>
        <dbReference type="SAM" id="MobiDB-lite"/>
    </source>
</evidence>
<dbReference type="Gene3D" id="6.10.140.2010">
    <property type="match status" value="1"/>
</dbReference>
<keyword evidence="1" id="KW-0175">Coiled coil</keyword>
<feature type="domain" description="LidA long coiled-coil" evidence="3">
    <location>
        <begin position="226"/>
        <end position="386"/>
    </location>
</feature>
<dbReference type="InterPro" id="IPR041463">
    <property type="entry name" value="LidA_long_CC"/>
</dbReference>
<dbReference type="STRING" id="1122170.GCA_000701265_00589"/>
<dbReference type="Proteomes" id="UP000255297">
    <property type="component" value="Unassembled WGS sequence"/>
</dbReference>
<evidence type="ECO:0000313" key="4">
    <source>
        <dbReference type="EMBL" id="STY29699.1"/>
    </source>
</evidence>
<evidence type="ECO:0000256" key="1">
    <source>
        <dbReference type="SAM" id="Coils"/>
    </source>
</evidence>
<keyword evidence="5" id="KW-1185">Reference proteome</keyword>
<feature type="region of interest" description="Disordered" evidence="2">
    <location>
        <begin position="485"/>
        <end position="505"/>
    </location>
</feature>
<feature type="region of interest" description="Disordered" evidence="2">
    <location>
        <begin position="539"/>
        <end position="565"/>
    </location>
</feature>
<dbReference type="EMBL" id="UGPB01000001">
    <property type="protein sequence ID" value="STY29699.1"/>
    <property type="molecule type" value="Genomic_DNA"/>
</dbReference>
<feature type="coiled-coil region" evidence="1">
    <location>
        <begin position="117"/>
        <end position="246"/>
    </location>
</feature>
<protein>
    <submittedName>
        <fullName evidence="4">Coiled coil protein</fullName>
    </submittedName>
</protein>
<proteinExistence type="predicted"/>